<keyword evidence="2" id="KW-1185">Reference proteome</keyword>
<dbReference type="AlphaFoldDB" id="A0A4C1TQ00"/>
<dbReference type="EMBL" id="BGZK01005930">
    <property type="protein sequence ID" value="GBP16039.1"/>
    <property type="molecule type" value="Genomic_DNA"/>
</dbReference>
<comment type="caution">
    <text evidence="1">The sequence shown here is derived from an EMBL/GenBank/DDBJ whole genome shotgun (WGS) entry which is preliminary data.</text>
</comment>
<gene>
    <name evidence="1" type="ORF">EVAR_7053_1</name>
</gene>
<evidence type="ECO:0000313" key="2">
    <source>
        <dbReference type="Proteomes" id="UP000299102"/>
    </source>
</evidence>
<reference evidence="1 2" key="1">
    <citation type="journal article" date="2019" name="Commun. Biol.">
        <title>The bagworm genome reveals a unique fibroin gene that provides high tensile strength.</title>
        <authorList>
            <person name="Kono N."/>
            <person name="Nakamura H."/>
            <person name="Ohtoshi R."/>
            <person name="Tomita M."/>
            <person name="Numata K."/>
            <person name="Arakawa K."/>
        </authorList>
    </citation>
    <scope>NUCLEOTIDE SEQUENCE [LARGE SCALE GENOMIC DNA]</scope>
</reference>
<organism evidence="1 2">
    <name type="scientific">Eumeta variegata</name>
    <name type="common">Bagworm moth</name>
    <name type="synonym">Eumeta japonica</name>
    <dbReference type="NCBI Taxonomy" id="151549"/>
    <lineage>
        <taxon>Eukaryota</taxon>
        <taxon>Metazoa</taxon>
        <taxon>Ecdysozoa</taxon>
        <taxon>Arthropoda</taxon>
        <taxon>Hexapoda</taxon>
        <taxon>Insecta</taxon>
        <taxon>Pterygota</taxon>
        <taxon>Neoptera</taxon>
        <taxon>Endopterygota</taxon>
        <taxon>Lepidoptera</taxon>
        <taxon>Glossata</taxon>
        <taxon>Ditrysia</taxon>
        <taxon>Tineoidea</taxon>
        <taxon>Psychidae</taxon>
        <taxon>Oiketicinae</taxon>
        <taxon>Eumeta</taxon>
    </lineage>
</organism>
<evidence type="ECO:0000313" key="1">
    <source>
        <dbReference type="EMBL" id="GBP16039.1"/>
    </source>
</evidence>
<feature type="non-terminal residue" evidence="1">
    <location>
        <position position="1"/>
    </location>
</feature>
<name>A0A4C1TQ00_EUMVA</name>
<sequence>PDDARAADYRLAPVSIVVSILVAAPTPIQTPVTDVDVNNDIDIDSCRYSSRFYSNNQSKIALFHWWYATICLPEVFEEIRKNNDNAESFFIMTMLAVPSAVQRLNRRVIRRAKPIWNFKISISSQAEE</sequence>
<protein>
    <submittedName>
        <fullName evidence="1">Uncharacterized protein</fullName>
    </submittedName>
</protein>
<proteinExistence type="predicted"/>
<dbReference type="Proteomes" id="UP000299102">
    <property type="component" value="Unassembled WGS sequence"/>
</dbReference>
<accession>A0A4C1TQ00</accession>